<evidence type="ECO:0000256" key="1">
    <source>
        <dbReference type="RuleBase" id="RU364085"/>
    </source>
</evidence>
<proteinExistence type="inferred from homology"/>
<keyword evidence="1" id="KW-1001">Plastid inner membrane</keyword>
<feature type="region of interest" description="Disordered" evidence="2">
    <location>
        <begin position="1849"/>
        <end position="1966"/>
    </location>
</feature>
<feature type="compositionally biased region" description="Basic and acidic residues" evidence="2">
    <location>
        <begin position="246"/>
        <end position="276"/>
    </location>
</feature>
<feature type="transmembrane region" description="Helical" evidence="1">
    <location>
        <begin position="125"/>
        <end position="143"/>
    </location>
</feature>
<dbReference type="PANTHER" id="PTHR33163">
    <property type="entry name" value="PROTEIN TIC 214-RELATED"/>
    <property type="match status" value="1"/>
</dbReference>
<feature type="transmembrane region" description="Helical" evidence="1">
    <location>
        <begin position="205"/>
        <end position="223"/>
    </location>
</feature>
<keyword evidence="1" id="KW-1133">Transmembrane helix</keyword>
<protein>
    <recommendedName>
        <fullName evidence="1">Protein TIC 214</fullName>
    </recommendedName>
    <alternativeName>
        <fullName evidence="1">Translocon at the inner envelope membrane of chloroplasts 214</fullName>
    </alternativeName>
</protein>
<comment type="subunit">
    <text evidence="1">Part of the Tic complex.</text>
</comment>
<keyword evidence="1" id="KW-0813">Transport</keyword>
<evidence type="ECO:0000256" key="2">
    <source>
        <dbReference type="SAM" id="MobiDB-lite"/>
    </source>
</evidence>
<accession>A0A6C0QL98</accession>
<feature type="transmembrane region" description="Helical" evidence="1">
    <location>
        <begin position="56"/>
        <end position="76"/>
    </location>
</feature>
<dbReference type="GO" id="GO:0015031">
    <property type="term" value="P:protein transport"/>
    <property type="evidence" value="ECO:0007669"/>
    <property type="project" value="UniProtKB-KW"/>
</dbReference>
<geneLocation type="chloroplast" evidence="3"/>
<feature type="transmembrane region" description="Helical" evidence="1">
    <location>
        <begin position="20"/>
        <end position="44"/>
    </location>
</feature>
<comment type="subcellular location">
    <subcellularLocation>
        <location evidence="1">Plastid</location>
        <location evidence="1">Chloroplast inner membrane</location>
    </subcellularLocation>
</comment>
<comment type="similarity">
    <text evidence="1">Belongs to the TIC214 family.</text>
</comment>
<evidence type="ECO:0000313" key="3">
    <source>
        <dbReference type="EMBL" id="QHZ32063.1"/>
    </source>
</evidence>
<feature type="region of interest" description="Disordered" evidence="2">
    <location>
        <begin position="242"/>
        <end position="276"/>
    </location>
</feature>
<sequence length="2223" mass="259662">MIRVLGLLWDPLSSWIEVSGPIIIFGLYYGFLTTLPFGLSQIYSMRSFFLGETIDGIMATSGSIAGQFIIFLSMYYSPIYAALWKPHAITLLFLPYMFFRFYKISKEPSSSESLHPINSINNPKMINLFMGGLILQLFNPIILANPVLTRLVNLFLFRYSDKISFLLSSFCGWLGGQILFTLLVRFLSFRIERNSPIDYTILRHYIHRTFSLLIFYYCLVYLGRAPFPFIKKINDEIGEKNNSSVARDDSSVARDRDDSSVARDRDDSSVARDDSSVARDDYSVDVARDDYSVDVARDDYSVDVARDDYSVTRDDYSVTRDDYSVDVARDDYSVTRDDYSVTRDDYSVTRDDYSVDVARDDYSVTRDDYSVDVARDDYSVDVARDDSSVARDDSSVARDLKKLQGLLKEEQLSWFKQPWPIIFFDHNRAYRPIRYIGNRPFTELGPVRTEVSQYFFDTYSSDGKQRISFTFLPSILVLGEKIDKYRDFSDTSCSSEDPYHRWIHTMKRRRDYLGNEFSDRMKALSNGSSVGNVMERRVQFSNSQGNSFTEMYDPFLNGAFRGTINQLESPRMLNDSIISNLSDFIEVFMKDRKEGFPNDPFGHGSHISHNWQELEHESFRLPWEPLPTDTVRSLIPITKSSEREKVEPISKRLYLLAERIIPNKARKIFEEYFSNIDSSNIDSSNIDSSNIDSSFGNLIYPKDLFEMPSDQIQEIYAKDDDSSIHLLWLEIALRVAYLDIVPEIASCNERIYTNYFINIYSQIDGRNVVPTGTIKWELIINLFTTEQKVTLEQIFFFESLAQHEWTILRKFRGNVSTNDSTQKKDLLTLYKEILLNEPLQIREIRKNVPRWSAGLMMDEYDDPTTALTTTSRIRSRKVRSTLTFNFGQSQGQVVMKRYFAESDYRRSLIRGSIRAQRRKILIWKRIQPNAHSFFFLVRMEIPDDPKDYYDTSDDPKDYYDTSYSYSDRVPIQRDFRKQQEEVVKKVAKPVLVPSSSTIVEALCAVWTELNHVRGFLLVAQSILRKRVLLPSLIIAKNIVRIALFQVPEFSEDWEELRRELHIRCAPDGTEFSETEFPDKWKKNGMQIKLLFPFRLKPWHRSKPRFEKKMRWSYLTVFGFETDVPYGDPNPKLGPFSQFFQPIFKKLIFKNLKGGLIIFKNLKRGLRRELIILKKFKRRLMGSTGIGRIPRVRYIDKSELNDRIQKKLLSETTPMGSANDSPKVNDQFGYGTRTINLKDLDDWTTTMKEQIGSIASINSSPITGISLVDSEINKGSFSMLGFKKRLVQIRRIPGRFRNKSVQLIRKNFYSMKLIKLFLKRMDRDLLPSVIHFIGSNIKIWIRSAWIRSTGNIVTIYGRIFILNNEISRINRGKITNLEPPSNSINENIKDFETRPDRNIFSMSQAYVFHKIWQLRTMNRSYSKYLLESRAQASYPLIKKKIKELLDIQIILDHEKPQDLKENDWKQWLRCSDRYNLSPQIWSRINPQKWRNRVSKQCMCYEERPYEQQKDSIFAALMEPSLRLLRKMNKRYRYDLLSYSYLDSTKDLDILNSTKDLDIFNLIKDSDILKLRNDQDMTDREGIFNDQDMTDREGILNMDAGEGILNDQDMTDREGIIDDQDMTDGEEILNDQDMIDGEEILDDQDMIDGEEILDDQDMTDTDGEGILDDQDMTDTDGEGILNMTDREVILNMTDREVILNDLNMTDREVILNYLNMTDGEGILRERVIRYISDREGIFRQKFLCFIIEEDWKGTDFNIVNGPCSTIDIYNAIRSCTSDHTTMIDRQKTDFITNQQEIDETRKENAGIIESPEIEKRGSELYLKFWLFPELLGIHNIYDTKSKSIPVKSFLQEEQDRKKMEEEEEREETKTGKVEDEKTGKVKEKKTGKVEDQQTSKVEDGKTGKVKEKKTGKVEDEKTDKVEEKQTSKVEDGKTGKVEDQQTSKVEDGKTGKVEDQQTGEVEDEKTDEVKEKQTDKVFYQYKAVKTMEEQSVYKLLEIYRVMSGIKDWEQYFLTNMEEGNINLNLLLLLLEVQKNSTENENEIRGDNINAPKKIISGYERWGDKKLVVCEPYRLSNILDDQFLMYKIVSISLKFQNRGGEWIDGNIYDGSVQRGKILGDGKTILSSLNLEDILLPKRRREFRILNRFDPENDHVGFSNGKDIKNDEELMERDQHLSADTIQIIKRFLWPSYRLEDLICMNRYWFNTNDGSRSAMLRIRMYPQIKE</sequence>
<dbReference type="GO" id="GO:0009706">
    <property type="term" value="C:chloroplast inner membrane"/>
    <property type="evidence" value="ECO:0007669"/>
    <property type="project" value="UniProtKB-SubCell"/>
</dbReference>
<gene>
    <name evidence="3" type="primary">ycf1</name>
    <name evidence="1" type="synonym">TIC214</name>
</gene>
<name>A0A6C0QL98_9CONI</name>
<dbReference type="EMBL" id="MG602009">
    <property type="protein sequence ID" value="QHZ32063.1"/>
    <property type="molecule type" value="Genomic_DNA"/>
</dbReference>
<keyword evidence="1 3" id="KW-0150">Chloroplast</keyword>
<feature type="compositionally biased region" description="Basic and acidic residues" evidence="2">
    <location>
        <begin position="1851"/>
        <end position="1953"/>
    </location>
</feature>
<keyword evidence="1" id="KW-0653">Protein transport</keyword>
<dbReference type="InterPro" id="IPR008896">
    <property type="entry name" value="TIC214"/>
</dbReference>
<dbReference type="PANTHER" id="PTHR33163:SF40">
    <property type="entry name" value="PROTEIN TIC 214"/>
    <property type="match status" value="1"/>
</dbReference>
<feature type="transmembrane region" description="Helical" evidence="1">
    <location>
        <begin position="163"/>
        <end position="184"/>
    </location>
</feature>
<organism evidence="3">
    <name type="scientific">Nothotsuga longibracteata</name>
    <dbReference type="NCBI Taxonomy" id="123601"/>
    <lineage>
        <taxon>Eukaryota</taxon>
        <taxon>Viridiplantae</taxon>
        <taxon>Streptophyta</taxon>
        <taxon>Embryophyta</taxon>
        <taxon>Tracheophyta</taxon>
        <taxon>Spermatophyta</taxon>
        <taxon>Pinopsida</taxon>
        <taxon>Pinidae</taxon>
        <taxon>Conifers I</taxon>
        <taxon>Pinales</taxon>
        <taxon>Pinaceae</taxon>
        <taxon>Nothotsuga</taxon>
    </lineage>
</organism>
<dbReference type="Pfam" id="PF05758">
    <property type="entry name" value="Ycf1"/>
    <property type="match status" value="3"/>
</dbReference>
<feature type="transmembrane region" description="Helical" evidence="1">
    <location>
        <begin position="88"/>
        <end position="104"/>
    </location>
</feature>
<comment type="function">
    <text evidence="1">Involved in protein precursor import into chloroplasts. May be part of an intermediate translocation complex acting as a protein-conducting channel at the inner envelope.</text>
</comment>
<keyword evidence="1" id="KW-0472">Membrane</keyword>
<keyword evidence="1" id="KW-0812">Transmembrane</keyword>
<reference evidence="3" key="1">
    <citation type="journal article" date="2018" name="Conserv Genet Resour">
        <title>Characterization of the complete chloroplast genome sequence of Tsuga longibracteata W. C. Cheng (Pinaceae).</title>
        <authorList>
            <person name="Chen L."/>
            <person name="Li L."/>
            <person name="Yang G."/>
            <person name="Qian H."/>
            <person name="Li M."/>
        </authorList>
    </citation>
    <scope>NUCLEOTIDE SEQUENCE</scope>
</reference>
<keyword evidence="1 3" id="KW-0934">Plastid</keyword>